<dbReference type="Proteomes" id="UP001174314">
    <property type="component" value="Chromosome"/>
</dbReference>
<dbReference type="PANTHER" id="PTHR37981">
    <property type="entry name" value="LIPASE 2"/>
    <property type="match status" value="1"/>
</dbReference>
<dbReference type="RefSeq" id="WP_301731838.1">
    <property type="nucleotide sequence ID" value="NZ_CP137757.1"/>
</dbReference>
<feature type="region of interest" description="Disordered" evidence="2">
    <location>
        <begin position="147"/>
        <end position="193"/>
    </location>
</feature>
<organism evidence="4 5">
    <name type="scientific">Corynebacterium pseudokroppenstedtii</name>
    <dbReference type="NCBI Taxonomy" id="2804917"/>
    <lineage>
        <taxon>Bacteria</taxon>
        <taxon>Bacillati</taxon>
        <taxon>Actinomycetota</taxon>
        <taxon>Actinomycetes</taxon>
        <taxon>Mycobacteriales</taxon>
        <taxon>Corynebacteriaceae</taxon>
        <taxon>Corynebacterium</taxon>
    </lineage>
</organism>
<feature type="signal peptide" evidence="3">
    <location>
        <begin position="1"/>
        <end position="30"/>
    </location>
</feature>
<dbReference type="PANTHER" id="PTHR37981:SF1">
    <property type="entry name" value="SGNH HYDROLASE-TYPE ESTERASE DOMAIN-CONTAINING PROTEIN"/>
    <property type="match status" value="1"/>
</dbReference>
<keyword evidence="1" id="KW-1015">Disulfide bond</keyword>
<dbReference type="InterPro" id="IPR037460">
    <property type="entry name" value="SEST-like"/>
</dbReference>
<dbReference type="AlphaFoldDB" id="A0AAU0Q0R9"/>
<evidence type="ECO:0000256" key="2">
    <source>
        <dbReference type="SAM" id="MobiDB-lite"/>
    </source>
</evidence>
<dbReference type="SUPFAM" id="SSF52266">
    <property type="entry name" value="SGNH hydrolase"/>
    <property type="match status" value="1"/>
</dbReference>
<reference evidence="4 5" key="1">
    <citation type="submission" date="2023-10" db="EMBL/GenBank/DDBJ databases">
        <title>complete genome sequence of Corynebacterium pseudokroppenstedtii P15-C1.</title>
        <authorList>
            <person name="Bruggemann H."/>
            <person name="Poehlein A."/>
        </authorList>
    </citation>
    <scope>NUCLEOTIDE SEQUENCE [LARGE SCALE GENOMIC DNA]</scope>
    <source>
        <strain evidence="4 5">P15_C1</strain>
    </source>
</reference>
<name>A0AAU0Q0R9_9CORY</name>
<gene>
    <name evidence="4" type="ORF">Q0N40_02255</name>
</gene>
<evidence type="ECO:0000313" key="5">
    <source>
        <dbReference type="Proteomes" id="UP001174314"/>
    </source>
</evidence>
<evidence type="ECO:0000256" key="3">
    <source>
        <dbReference type="SAM" id="SignalP"/>
    </source>
</evidence>
<evidence type="ECO:0000313" key="4">
    <source>
        <dbReference type="EMBL" id="WPF25393.1"/>
    </source>
</evidence>
<proteinExistence type="predicted"/>
<dbReference type="Gene3D" id="3.40.50.1110">
    <property type="entry name" value="SGNH hydrolase"/>
    <property type="match status" value="1"/>
</dbReference>
<dbReference type="GO" id="GO:0016788">
    <property type="term" value="F:hydrolase activity, acting on ester bonds"/>
    <property type="evidence" value="ECO:0007669"/>
    <property type="project" value="InterPro"/>
</dbReference>
<dbReference type="KEGG" id="cpsk:Q0N40_02255"/>
<sequence length="193" mass="20591">MKTIKTITATSILALTPASLLPLPTHPAHADTINAGDKYVALGDSYASTGTLAQQVPGTHPACVQDQDNYPHQLAQKLNLNLDDASCAWALTYQYDQPQNHALPGTAPTPQKEHLTEDTKLITISLGGNDAGLADVFAQCAPTSTYPDYPTAKTQQNRQPPHKSTTPTQKAEPSTNASSTSPTTLDNAHHTQR</sequence>
<evidence type="ECO:0000256" key="1">
    <source>
        <dbReference type="PIRSR" id="PIRSR637460-2"/>
    </source>
</evidence>
<keyword evidence="5" id="KW-1185">Reference proteome</keyword>
<feature type="compositionally biased region" description="Low complexity" evidence="2">
    <location>
        <begin position="173"/>
        <end position="184"/>
    </location>
</feature>
<feature type="disulfide bond" evidence="1">
    <location>
        <begin position="63"/>
        <end position="87"/>
    </location>
</feature>
<dbReference type="GO" id="GO:0006629">
    <property type="term" value="P:lipid metabolic process"/>
    <property type="evidence" value="ECO:0007669"/>
    <property type="project" value="TreeGrafter"/>
</dbReference>
<dbReference type="EMBL" id="CP137757">
    <property type="protein sequence ID" value="WPF25393.1"/>
    <property type="molecule type" value="Genomic_DNA"/>
</dbReference>
<keyword evidence="3" id="KW-0732">Signal</keyword>
<accession>A0AAU0Q0R9</accession>
<feature type="compositionally biased region" description="Polar residues" evidence="2">
    <location>
        <begin position="147"/>
        <end position="172"/>
    </location>
</feature>
<feature type="chain" id="PRO_5043625257" evidence="3">
    <location>
        <begin position="31"/>
        <end position="193"/>
    </location>
</feature>
<dbReference type="InterPro" id="IPR036514">
    <property type="entry name" value="SGNH_hydro_sf"/>
</dbReference>
<protein>
    <submittedName>
        <fullName evidence="4">GDSL-type esterase/lipase family protein</fullName>
    </submittedName>
</protein>